<evidence type="ECO:0000313" key="3">
    <source>
        <dbReference type="Proteomes" id="UP001233999"/>
    </source>
</evidence>
<dbReference type="EMBL" id="JASPKZ010001203">
    <property type="protein sequence ID" value="KAJ9598613.1"/>
    <property type="molecule type" value="Genomic_DNA"/>
</dbReference>
<keyword evidence="3" id="KW-1185">Reference proteome</keyword>
<evidence type="ECO:0000259" key="1">
    <source>
        <dbReference type="PROSITE" id="PS50191"/>
    </source>
</evidence>
<dbReference type="Gene3D" id="3.40.525.10">
    <property type="entry name" value="CRAL-TRIO lipid binding domain"/>
    <property type="match status" value="1"/>
</dbReference>
<sequence>MEKTKQTLDMYYSLKTRIPELMSNWDLDDTWAKEIWKQGFFVGAEKLTNELDRVVIFGFYSEEFNIYSAYKGLLMNLELRMCEDYYLKDIVIIDYKNITAKAVLRITLPSAKKFADCTLKGYNVRIRSIHAINTSPITEVLINMLKMLLRNKLADRLYVYGSDLTELYKHVPRSLLPKEYGGENGTIREIDSAWKNKMKSYRNWFIEHEKKKSDETKRPNRQDYNNDLFGYDGSFRQLSID</sequence>
<dbReference type="PROSITE" id="PS50191">
    <property type="entry name" value="CRAL_TRIO"/>
    <property type="match status" value="1"/>
</dbReference>
<gene>
    <name evidence="2" type="ORF">L9F63_010703</name>
</gene>
<protein>
    <recommendedName>
        <fullName evidence="1">CRAL-TRIO domain-containing protein</fullName>
    </recommendedName>
</protein>
<comment type="caution">
    <text evidence="2">The sequence shown here is derived from an EMBL/GenBank/DDBJ whole genome shotgun (WGS) entry which is preliminary data.</text>
</comment>
<dbReference type="InterPro" id="IPR036865">
    <property type="entry name" value="CRAL-TRIO_dom_sf"/>
</dbReference>
<dbReference type="Proteomes" id="UP001233999">
    <property type="component" value="Unassembled WGS sequence"/>
</dbReference>
<dbReference type="PANTHER" id="PTHR10174:SF224">
    <property type="entry name" value="RETINOL-BINDING PROTEIN PINTA"/>
    <property type="match status" value="1"/>
</dbReference>
<dbReference type="SUPFAM" id="SSF52087">
    <property type="entry name" value="CRAL/TRIO domain"/>
    <property type="match status" value="1"/>
</dbReference>
<reference evidence="2" key="2">
    <citation type="submission" date="2023-05" db="EMBL/GenBank/DDBJ databases">
        <authorList>
            <person name="Fouks B."/>
        </authorList>
    </citation>
    <scope>NUCLEOTIDE SEQUENCE</scope>
    <source>
        <strain evidence="2">Stay&amp;Tobe</strain>
        <tissue evidence="2">Testes</tissue>
    </source>
</reference>
<evidence type="ECO:0000313" key="2">
    <source>
        <dbReference type="EMBL" id="KAJ9598613.1"/>
    </source>
</evidence>
<dbReference type="Gene3D" id="1.20.5.1200">
    <property type="entry name" value="Alpha-tocopherol transfer"/>
    <property type="match status" value="1"/>
</dbReference>
<dbReference type="AlphaFoldDB" id="A0AAD8AIY2"/>
<reference evidence="2" key="1">
    <citation type="journal article" date="2023" name="IScience">
        <title>Live-bearing cockroach genome reveals convergent evolutionary mechanisms linked to viviparity in insects and beyond.</title>
        <authorList>
            <person name="Fouks B."/>
            <person name="Harrison M.C."/>
            <person name="Mikhailova A.A."/>
            <person name="Marchal E."/>
            <person name="English S."/>
            <person name="Carruthers M."/>
            <person name="Jennings E.C."/>
            <person name="Chiamaka E.L."/>
            <person name="Frigard R.A."/>
            <person name="Pippel M."/>
            <person name="Attardo G.M."/>
            <person name="Benoit J.B."/>
            <person name="Bornberg-Bauer E."/>
            <person name="Tobe S.S."/>
        </authorList>
    </citation>
    <scope>NUCLEOTIDE SEQUENCE</scope>
    <source>
        <strain evidence="2">Stay&amp;Tobe</strain>
    </source>
</reference>
<feature type="domain" description="CRAL-TRIO" evidence="1">
    <location>
        <begin position="91"/>
        <end position="188"/>
    </location>
</feature>
<dbReference type="PRINTS" id="PR00180">
    <property type="entry name" value="CRETINALDHBP"/>
</dbReference>
<dbReference type="GO" id="GO:0016020">
    <property type="term" value="C:membrane"/>
    <property type="evidence" value="ECO:0007669"/>
    <property type="project" value="TreeGrafter"/>
</dbReference>
<organism evidence="2 3">
    <name type="scientific">Diploptera punctata</name>
    <name type="common">Pacific beetle cockroach</name>
    <dbReference type="NCBI Taxonomy" id="6984"/>
    <lineage>
        <taxon>Eukaryota</taxon>
        <taxon>Metazoa</taxon>
        <taxon>Ecdysozoa</taxon>
        <taxon>Arthropoda</taxon>
        <taxon>Hexapoda</taxon>
        <taxon>Insecta</taxon>
        <taxon>Pterygota</taxon>
        <taxon>Neoptera</taxon>
        <taxon>Polyneoptera</taxon>
        <taxon>Dictyoptera</taxon>
        <taxon>Blattodea</taxon>
        <taxon>Blaberoidea</taxon>
        <taxon>Blaberidae</taxon>
        <taxon>Diplopterinae</taxon>
        <taxon>Diploptera</taxon>
    </lineage>
</organism>
<accession>A0AAD8AIY2</accession>
<proteinExistence type="predicted"/>
<dbReference type="InterPro" id="IPR001251">
    <property type="entry name" value="CRAL-TRIO_dom"/>
</dbReference>
<dbReference type="Pfam" id="PF00650">
    <property type="entry name" value="CRAL_TRIO"/>
    <property type="match status" value="1"/>
</dbReference>
<dbReference type="PANTHER" id="PTHR10174">
    <property type="entry name" value="ALPHA-TOCOPHEROL TRANSFER PROTEIN-RELATED"/>
    <property type="match status" value="1"/>
</dbReference>
<dbReference type="GO" id="GO:1902936">
    <property type="term" value="F:phosphatidylinositol bisphosphate binding"/>
    <property type="evidence" value="ECO:0007669"/>
    <property type="project" value="TreeGrafter"/>
</dbReference>
<dbReference type="CDD" id="cd00170">
    <property type="entry name" value="SEC14"/>
    <property type="match status" value="1"/>
</dbReference>
<name>A0AAD8AIY2_DIPPU</name>